<reference evidence="2 3" key="1">
    <citation type="journal article" date="2016" name="Nat. Commun.">
        <title>Thousands of microbial genomes shed light on interconnected biogeochemical processes in an aquifer system.</title>
        <authorList>
            <person name="Anantharaman K."/>
            <person name="Brown C.T."/>
            <person name="Hug L.A."/>
            <person name="Sharon I."/>
            <person name="Castelle C.J."/>
            <person name="Probst A.J."/>
            <person name="Thomas B.C."/>
            <person name="Singh A."/>
            <person name="Wilkins M.J."/>
            <person name="Karaoz U."/>
            <person name="Brodie E.L."/>
            <person name="Williams K.H."/>
            <person name="Hubbard S.S."/>
            <person name="Banfield J.F."/>
        </authorList>
    </citation>
    <scope>NUCLEOTIDE SEQUENCE [LARGE SCALE GENOMIC DNA]</scope>
</reference>
<dbReference type="PANTHER" id="PTHR31157">
    <property type="entry name" value="SCP DOMAIN-CONTAINING PROTEIN"/>
    <property type="match status" value="1"/>
</dbReference>
<dbReference type="EMBL" id="MFFF01000016">
    <property type="protein sequence ID" value="OGE99770.1"/>
    <property type="molecule type" value="Genomic_DNA"/>
</dbReference>
<dbReference type="SUPFAM" id="SSF55797">
    <property type="entry name" value="PR-1-like"/>
    <property type="match status" value="1"/>
</dbReference>
<dbReference type="InterPro" id="IPR014044">
    <property type="entry name" value="CAP_dom"/>
</dbReference>
<evidence type="ECO:0000313" key="3">
    <source>
        <dbReference type="Proteomes" id="UP000177235"/>
    </source>
</evidence>
<evidence type="ECO:0000259" key="1">
    <source>
        <dbReference type="Pfam" id="PF00188"/>
    </source>
</evidence>
<dbReference type="PANTHER" id="PTHR31157:SF1">
    <property type="entry name" value="SCP DOMAIN-CONTAINING PROTEIN"/>
    <property type="match status" value="1"/>
</dbReference>
<name>A0A1F5QDC8_9BACT</name>
<dbReference type="Gene3D" id="3.40.33.10">
    <property type="entry name" value="CAP"/>
    <property type="match status" value="1"/>
</dbReference>
<accession>A0A1F5QDC8</accession>
<dbReference type="Pfam" id="PF00188">
    <property type="entry name" value="CAP"/>
    <property type="match status" value="1"/>
</dbReference>
<sequence>MKHFRLFLAVVVFAVVAFLLRDQFLLLSETSSLNVRIQDAVTHISTPDPLRGEDDFPDARLTRQGIISSTNSQRGENNLPPLVASTKLHAAAMKKVQDMFLKQYFAHVSPDGRQASDLASDQNYEYIAIGENLALGNFENDKILVQAWMDSPGHRANILDRRFREIGVAAARGIYEGRTTWLAVQIFALPKSACPAPSESSKNRIDSNEKTLDYMQNEITRLKNEIETMRPGAKRGEYNAKIAEHNELVGRYNALVEITRNLISTFNKEVDDFNACLRG</sequence>
<dbReference type="AlphaFoldDB" id="A0A1F5QDC8"/>
<comment type="caution">
    <text evidence="2">The sequence shown here is derived from an EMBL/GenBank/DDBJ whole genome shotgun (WGS) entry which is preliminary data.</text>
</comment>
<organism evidence="2 3">
    <name type="scientific">Candidatus Doudnabacteria bacterium RIFCSPLOWO2_02_FULL_48_13</name>
    <dbReference type="NCBI Taxonomy" id="1817845"/>
    <lineage>
        <taxon>Bacteria</taxon>
        <taxon>Candidatus Doudnaibacteriota</taxon>
    </lineage>
</organism>
<gene>
    <name evidence="2" type="ORF">A3J05_02815</name>
</gene>
<dbReference type="Proteomes" id="UP000177235">
    <property type="component" value="Unassembled WGS sequence"/>
</dbReference>
<evidence type="ECO:0000313" key="2">
    <source>
        <dbReference type="EMBL" id="OGE99770.1"/>
    </source>
</evidence>
<proteinExistence type="predicted"/>
<dbReference type="CDD" id="cd05379">
    <property type="entry name" value="CAP_bacterial"/>
    <property type="match status" value="1"/>
</dbReference>
<feature type="domain" description="SCP" evidence="1">
    <location>
        <begin position="70"/>
        <end position="173"/>
    </location>
</feature>
<dbReference type="InterPro" id="IPR035940">
    <property type="entry name" value="CAP_sf"/>
</dbReference>
<protein>
    <recommendedName>
        <fullName evidence="1">SCP domain-containing protein</fullName>
    </recommendedName>
</protein>